<dbReference type="Gene3D" id="1.25.40.20">
    <property type="entry name" value="Ankyrin repeat-containing domain"/>
    <property type="match status" value="1"/>
</dbReference>
<organism evidence="4">
    <name type="scientific">viral metagenome</name>
    <dbReference type="NCBI Taxonomy" id="1070528"/>
    <lineage>
        <taxon>unclassified sequences</taxon>
        <taxon>metagenomes</taxon>
        <taxon>organismal metagenomes</taxon>
    </lineage>
</organism>
<keyword evidence="2" id="KW-0040">ANK repeat</keyword>
<accession>A0A6C0EXZ2</accession>
<dbReference type="EMBL" id="MN738984">
    <property type="protein sequence ID" value="QHT34054.1"/>
    <property type="molecule type" value="Genomic_DNA"/>
</dbReference>
<keyword evidence="3" id="KW-0812">Transmembrane</keyword>
<protein>
    <submittedName>
        <fullName evidence="4">Uncharacterized protein</fullName>
    </submittedName>
</protein>
<evidence type="ECO:0000256" key="1">
    <source>
        <dbReference type="ARBA" id="ARBA00022737"/>
    </source>
</evidence>
<dbReference type="PANTHER" id="PTHR24198">
    <property type="entry name" value="ANKYRIN REPEAT AND PROTEIN KINASE DOMAIN-CONTAINING PROTEIN"/>
    <property type="match status" value="1"/>
</dbReference>
<dbReference type="PROSITE" id="PS50088">
    <property type="entry name" value="ANK_REPEAT"/>
    <property type="match status" value="3"/>
</dbReference>
<sequence>MDTFLKLTSVKDKNNCNCISPFYINDISGINPNTGRNYASEDKDILKSALYRISNARGCNLSVCCDPNDPSKTPDEKFTNEFIQKYPKIMPVYTGSSITSIKLSTNGSVTGNGWVAPTPYMICKITKATISDTSDPTIKIASKLVNNCFTNQCNPAKSITLNTLLQTSKLDMKYTYLDDTMVAQALAEGNITYVKQYIRKYKMVDSALTNDDYNNRMIHLAAAGKSLDILNMLIALKANLNVTNKMRETPLHFAVRSKNTNNMDALLSQGVDMTLVNNKGETAMFYAMKTGNMNIINMLYNNGASVLGVDKMGNNLIHYCILNCPSYNEDDDTVPNTKSEIIKFLVDHGISTEQKNLKGISPLEMVGKEINKEINKECDLAISKDTDNIKEKFFNTKAIEEGFASSTTLPSVNSTLPSVNSTLPSVNSTLPSSGPTIKPTKIKYGAKENNISGGTTEHKSLLEIQTMLFNNIIKNNPNKYNKYISVKDIPKGAPIEVLDTVCVGDGMTGNEDSDECIAAGGQLVKVKNQTTKIKLELIQEDDTVIDELDESELYYKKNPRKAPKDTIPANIKEFNDNVIKNGPITYTNGNTVPQTTGFTYNIGQESTNVLNSIEGTLGFNPQPTKGSINTVPSITIESGSIPVSIPTSMPKKNPITTYSNKTATAHPPMFDDEVIHKCQSDAIRNSTKITEAQNTTTSTFPNVTQGKFESITIYIDTYKKYIIGFLILIVLLIGFLIYKNYSNNNPTNPTNNATNNATNNSQ</sequence>
<name>A0A6C0EXZ2_9ZZZZ</name>
<proteinExistence type="predicted"/>
<reference evidence="4" key="1">
    <citation type="journal article" date="2020" name="Nature">
        <title>Giant virus diversity and host interactions through global metagenomics.</title>
        <authorList>
            <person name="Schulz F."/>
            <person name="Roux S."/>
            <person name="Paez-Espino D."/>
            <person name="Jungbluth S."/>
            <person name="Walsh D.A."/>
            <person name="Denef V.J."/>
            <person name="McMahon K.D."/>
            <person name="Konstantinidis K.T."/>
            <person name="Eloe-Fadrosh E.A."/>
            <person name="Kyrpides N.C."/>
            <person name="Woyke T."/>
        </authorList>
    </citation>
    <scope>NUCLEOTIDE SEQUENCE</scope>
    <source>
        <strain evidence="4">GVMAG-M-3300009161-52</strain>
    </source>
</reference>
<keyword evidence="3" id="KW-0472">Membrane</keyword>
<dbReference type="AlphaFoldDB" id="A0A6C0EXZ2"/>
<dbReference type="InterPro" id="IPR036770">
    <property type="entry name" value="Ankyrin_rpt-contain_sf"/>
</dbReference>
<feature type="transmembrane region" description="Helical" evidence="3">
    <location>
        <begin position="721"/>
        <end position="738"/>
    </location>
</feature>
<evidence type="ECO:0000256" key="2">
    <source>
        <dbReference type="ARBA" id="ARBA00023043"/>
    </source>
</evidence>
<dbReference type="Pfam" id="PF12796">
    <property type="entry name" value="Ank_2"/>
    <property type="match status" value="1"/>
</dbReference>
<dbReference type="SUPFAM" id="SSF48403">
    <property type="entry name" value="Ankyrin repeat"/>
    <property type="match status" value="1"/>
</dbReference>
<evidence type="ECO:0000256" key="3">
    <source>
        <dbReference type="SAM" id="Phobius"/>
    </source>
</evidence>
<evidence type="ECO:0000313" key="4">
    <source>
        <dbReference type="EMBL" id="QHT34054.1"/>
    </source>
</evidence>
<dbReference type="PROSITE" id="PS50297">
    <property type="entry name" value="ANK_REP_REGION"/>
    <property type="match status" value="2"/>
</dbReference>
<dbReference type="InterPro" id="IPR002110">
    <property type="entry name" value="Ankyrin_rpt"/>
</dbReference>
<keyword evidence="1" id="KW-0677">Repeat</keyword>
<dbReference type="SMART" id="SM00248">
    <property type="entry name" value="ANK"/>
    <property type="match status" value="4"/>
</dbReference>
<keyword evidence="3" id="KW-1133">Transmembrane helix</keyword>
<dbReference type="PANTHER" id="PTHR24198:SF165">
    <property type="entry name" value="ANKYRIN REPEAT-CONTAINING PROTEIN-RELATED"/>
    <property type="match status" value="1"/>
</dbReference>